<protein>
    <submittedName>
        <fullName evidence="1">Uncharacterized protein</fullName>
    </submittedName>
</protein>
<keyword evidence="2" id="KW-1185">Reference proteome</keyword>
<gene>
    <name evidence="1" type="ORF">KCTCHS21_32340</name>
</gene>
<organism evidence="1 2">
    <name type="scientific">Cohnella abietis</name>
    <dbReference type="NCBI Taxonomy" id="2507935"/>
    <lineage>
        <taxon>Bacteria</taxon>
        <taxon>Bacillati</taxon>
        <taxon>Bacillota</taxon>
        <taxon>Bacilli</taxon>
        <taxon>Bacillales</taxon>
        <taxon>Paenibacillaceae</taxon>
        <taxon>Cohnella</taxon>
    </lineage>
</organism>
<evidence type="ECO:0000313" key="1">
    <source>
        <dbReference type="EMBL" id="BBI33835.1"/>
    </source>
</evidence>
<dbReference type="EMBL" id="AP019400">
    <property type="protein sequence ID" value="BBI33835.1"/>
    <property type="molecule type" value="Genomic_DNA"/>
</dbReference>
<dbReference type="RefSeq" id="WP_130610178.1">
    <property type="nucleotide sequence ID" value="NZ_AP019400.1"/>
</dbReference>
<dbReference type="Proteomes" id="UP000289856">
    <property type="component" value="Chromosome"/>
</dbReference>
<reference evidence="1 2" key="1">
    <citation type="submission" date="2019-01" db="EMBL/GenBank/DDBJ databases">
        <title>Complete genome sequence of Cohnella hallensis HS21 isolated from Korean fir (Abies koreana) rhizospheric soil.</title>
        <authorList>
            <person name="Jiang L."/>
            <person name="Kang S.W."/>
            <person name="Kim S."/>
            <person name="Jung J."/>
            <person name="Kim C.Y."/>
            <person name="Kim D.H."/>
            <person name="Kim S.W."/>
            <person name="Lee J."/>
        </authorList>
    </citation>
    <scope>NUCLEOTIDE SEQUENCE [LARGE SCALE GENOMIC DNA]</scope>
    <source>
        <strain evidence="1 2">HS21</strain>
    </source>
</reference>
<dbReference type="KEGG" id="cohn:KCTCHS21_32340"/>
<proteinExistence type="predicted"/>
<dbReference type="AlphaFoldDB" id="A0A3T1D6Z9"/>
<name>A0A3T1D6Z9_9BACL</name>
<evidence type="ECO:0000313" key="2">
    <source>
        <dbReference type="Proteomes" id="UP000289856"/>
    </source>
</evidence>
<sequence length="78" mass="8556">MNRKESYSGLLEQKQGIYVALDELSNNLLGFAAIKPDLDIPKCLILDSLHVSPNSMPFIAPTDSIVFAAVILNQLSRP</sequence>
<accession>A0A3T1D6Z9</accession>